<gene>
    <name evidence="6" type="ORF">SAMN05421666_0253</name>
</gene>
<evidence type="ECO:0000313" key="6">
    <source>
        <dbReference type="EMBL" id="SIR87572.1"/>
    </source>
</evidence>
<evidence type="ECO:0000259" key="5">
    <source>
        <dbReference type="PROSITE" id="PS50850"/>
    </source>
</evidence>
<keyword evidence="1 4" id="KW-0812">Transmembrane</keyword>
<dbReference type="InterPro" id="IPR050327">
    <property type="entry name" value="Proton-linked_MCT"/>
</dbReference>
<proteinExistence type="predicted"/>
<keyword evidence="7" id="KW-1185">Reference proteome</keyword>
<keyword evidence="2 4" id="KW-1133">Transmembrane helix</keyword>
<feature type="transmembrane region" description="Helical" evidence="4">
    <location>
        <begin position="168"/>
        <end position="188"/>
    </location>
</feature>
<dbReference type="Pfam" id="PF07690">
    <property type="entry name" value="MFS_1"/>
    <property type="match status" value="1"/>
</dbReference>
<feature type="transmembrane region" description="Helical" evidence="4">
    <location>
        <begin position="378"/>
        <end position="397"/>
    </location>
</feature>
<accession>A0A1N7EHD8</accession>
<dbReference type="PROSITE" id="PS50850">
    <property type="entry name" value="MFS"/>
    <property type="match status" value="1"/>
</dbReference>
<dbReference type="Gene3D" id="1.20.1250.20">
    <property type="entry name" value="MFS general substrate transporter like domains"/>
    <property type="match status" value="2"/>
</dbReference>
<organism evidence="6 7">
    <name type="scientific">Roseovarius nanhaiticus</name>
    <dbReference type="NCBI Taxonomy" id="573024"/>
    <lineage>
        <taxon>Bacteria</taxon>
        <taxon>Pseudomonadati</taxon>
        <taxon>Pseudomonadota</taxon>
        <taxon>Alphaproteobacteria</taxon>
        <taxon>Rhodobacterales</taxon>
        <taxon>Roseobacteraceae</taxon>
        <taxon>Roseovarius</taxon>
    </lineage>
</organism>
<feature type="transmembrane region" description="Helical" evidence="4">
    <location>
        <begin position="79"/>
        <end position="97"/>
    </location>
</feature>
<evidence type="ECO:0000256" key="1">
    <source>
        <dbReference type="ARBA" id="ARBA00022692"/>
    </source>
</evidence>
<feature type="transmembrane region" description="Helical" evidence="4">
    <location>
        <begin position="261"/>
        <end position="279"/>
    </location>
</feature>
<dbReference type="SUPFAM" id="SSF103473">
    <property type="entry name" value="MFS general substrate transporter"/>
    <property type="match status" value="1"/>
</dbReference>
<keyword evidence="3 4" id="KW-0472">Membrane</keyword>
<dbReference type="PANTHER" id="PTHR11360">
    <property type="entry name" value="MONOCARBOXYLATE TRANSPORTER"/>
    <property type="match status" value="1"/>
</dbReference>
<protein>
    <submittedName>
        <fullName evidence="6">Nitrate/nitrite transporter NarK</fullName>
    </submittedName>
</protein>
<dbReference type="InterPro" id="IPR020846">
    <property type="entry name" value="MFS_dom"/>
</dbReference>
<evidence type="ECO:0000256" key="2">
    <source>
        <dbReference type="ARBA" id="ARBA00022989"/>
    </source>
</evidence>
<evidence type="ECO:0000256" key="4">
    <source>
        <dbReference type="SAM" id="Phobius"/>
    </source>
</evidence>
<dbReference type="PANTHER" id="PTHR11360:SF308">
    <property type="entry name" value="BLL3089 PROTEIN"/>
    <property type="match status" value="1"/>
</dbReference>
<dbReference type="InterPro" id="IPR011701">
    <property type="entry name" value="MFS"/>
</dbReference>
<sequence>MRTLAFLRDNARWLSAGILLTFLSSFGQTFFISIFAGEIREGFGLSHGEWGGIYSVGTAASAILMVWAGGLTDIFRVRVIGAVIAVALALSCLAMALNPVWWLLPLVIFALRFTGQGMSGHIAVVGMARWFIAARGRALSVAKLGFSLGEAILPVLFVALMLIMDWRILWLVAAGIALLGAPVLLLLLRQERTPQSHADSDQSLGMEARHWTRNQTLRHWLFWFMIPALLGPSAFNTAFFFHQVHIAEIKSLSHVELVAMFPFYTAVSIGAMILSGWALDRIGTPRLIPWMQVPMVIAFALFAVAGGSWGMVAGFFFLGLNTGFNNTLPSAFWAEFYGTRHIGSIKAMSAAVMVLGSAIGPGVSGVAIDLGIGIETQFWWIAFFFMLSTALMVVGVGRATPLLSRST</sequence>
<feature type="transmembrane region" description="Helical" evidence="4">
    <location>
        <begin position="350"/>
        <end position="372"/>
    </location>
</feature>
<feature type="transmembrane region" description="Helical" evidence="4">
    <location>
        <begin position="51"/>
        <end position="72"/>
    </location>
</feature>
<feature type="transmembrane region" description="Helical" evidence="4">
    <location>
        <begin position="103"/>
        <end position="132"/>
    </location>
</feature>
<reference evidence="6 7" key="1">
    <citation type="submission" date="2017-01" db="EMBL/GenBank/DDBJ databases">
        <authorList>
            <person name="Mah S.A."/>
            <person name="Swanson W.J."/>
            <person name="Moy G.W."/>
            <person name="Vacquier V.D."/>
        </authorList>
    </citation>
    <scope>NUCLEOTIDE SEQUENCE [LARGE SCALE GENOMIC DNA]</scope>
    <source>
        <strain evidence="6 7">DSM 29590</strain>
    </source>
</reference>
<evidence type="ECO:0000313" key="7">
    <source>
        <dbReference type="Proteomes" id="UP000186019"/>
    </source>
</evidence>
<evidence type="ECO:0000256" key="3">
    <source>
        <dbReference type="ARBA" id="ARBA00023136"/>
    </source>
</evidence>
<dbReference type="RefSeq" id="WP_076530277.1">
    <property type="nucleotide sequence ID" value="NZ_FOAC01000001.1"/>
</dbReference>
<feature type="transmembrane region" description="Helical" evidence="4">
    <location>
        <begin position="144"/>
        <end position="162"/>
    </location>
</feature>
<feature type="domain" description="Major facilitator superfamily (MFS) profile" evidence="5">
    <location>
        <begin position="13"/>
        <end position="407"/>
    </location>
</feature>
<dbReference type="Proteomes" id="UP000186019">
    <property type="component" value="Unassembled WGS sequence"/>
</dbReference>
<dbReference type="AlphaFoldDB" id="A0A1N7EHD8"/>
<dbReference type="InterPro" id="IPR036259">
    <property type="entry name" value="MFS_trans_sf"/>
</dbReference>
<dbReference type="EMBL" id="FTNV01000001">
    <property type="protein sequence ID" value="SIR87572.1"/>
    <property type="molecule type" value="Genomic_DNA"/>
</dbReference>
<dbReference type="OrthoDB" id="1404228at2"/>
<feature type="transmembrane region" description="Helical" evidence="4">
    <location>
        <begin position="220"/>
        <end position="241"/>
    </location>
</feature>
<dbReference type="GO" id="GO:0022857">
    <property type="term" value="F:transmembrane transporter activity"/>
    <property type="evidence" value="ECO:0007669"/>
    <property type="project" value="InterPro"/>
</dbReference>
<dbReference type="STRING" id="573024.SAMN05216208_1881"/>
<feature type="transmembrane region" description="Helical" evidence="4">
    <location>
        <begin position="291"/>
        <end position="309"/>
    </location>
</feature>
<name>A0A1N7EHD8_9RHOB</name>